<dbReference type="AlphaFoldDB" id="A0AAX6EJ33"/>
<dbReference type="GO" id="GO:0016874">
    <property type="term" value="F:ligase activity"/>
    <property type="evidence" value="ECO:0007669"/>
    <property type="project" value="UniProtKB-KW"/>
</dbReference>
<proteinExistence type="predicted"/>
<comment type="caution">
    <text evidence="1">The sequence shown here is derived from an EMBL/GenBank/DDBJ whole genome shotgun (WGS) entry which is preliminary data.</text>
</comment>
<name>A0AAX6EJ33_IRIPA</name>
<reference evidence="1" key="2">
    <citation type="submission" date="2023-04" db="EMBL/GenBank/DDBJ databases">
        <authorList>
            <person name="Bruccoleri R.E."/>
            <person name="Oakeley E.J."/>
            <person name="Faust A.-M."/>
            <person name="Dessus-Babus S."/>
            <person name="Altorfer M."/>
            <person name="Burckhardt D."/>
            <person name="Oertli M."/>
            <person name="Naumann U."/>
            <person name="Petersen F."/>
            <person name="Wong J."/>
        </authorList>
    </citation>
    <scope>NUCLEOTIDE SEQUENCE</scope>
    <source>
        <strain evidence="1">GSM-AAB239-AS_SAM_17_03QT</strain>
        <tissue evidence="1">Leaf</tissue>
    </source>
</reference>
<evidence type="ECO:0000313" key="1">
    <source>
        <dbReference type="EMBL" id="KAJ6804167.1"/>
    </source>
</evidence>
<sequence>MATMCSNLCFRVLFPWLKPRSGPLGLLVDFVLVYPDQARVVSIGRKTDDILANPGGKEWLPISMELYGGY</sequence>
<dbReference type="EMBL" id="JANAVB010036019">
    <property type="protein sequence ID" value="KAJ6804167.1"/>
    <property type="molecule type" value="Genomic_DNA"/>
</dbReference>
<evidence type="ECO:0000313" key="2">
    <source>
        <dbReference type="Proteomes" id="UP001140949"/>
    </source>
</evidence>
<gene>
    <name evidence="1" type="ORF">M6B38_185635</name>
</gene>
<protein>
    <submittedName>
        <fullName evidence="1">Alanine--tRNA ligase</fullName>
    </submittedName>
</protein>
<organism evidence="1 2">
    <name type="scientific">Iris pallida</name>
    <name type="common">Sweet iris</name>
    <dbReference type="NCBI Taxonomy" id="29817"/>
    <lineage>
        <taxon>Eukaryota</taxon>
        <taxon>Viridiplantae</taxon>
        <taxon>Streptophyta</taxon>
        <taxon>Embryophyta</taxon>
        <taxon>Tracheophyta</taxon>
        <taxon>Spermatophyta</taxon>
        <taxon>Magnoliopsida</taxon>
        <taxon>Liliopsida</taxon>
        <taxon>Asparagales</taxon>
        <taxon>Iridaceae</taxon>
        <taxon>Iridoideae</taxon>
        <taxon>Irideae</taxon>
        <taxon>Iris</taxon>
    </lineage>
</organism>
<keyword evidence="1" id="KW-0436">Ligase</keyword>
<dbReference type="Proteomes" id="UP001140949">
    <property type="component" value="Unassembled WGS sequence"/>
</dbReference>
<keyword evidence="2" id="KW-1185">Reference proteome</keyword>
<reference evidence="1" key="1">
    <citation type="journal article" date="2023" name="GigaByte">
        <title>Genome assembly of the bearded iris, Iris pallida Lam.</title>
        <authorList>
            <person name="Bruccoleri R.E."/>
            <person name="Oakeley E.J."/>
            <person name="Faust A.M.E."/>
            <person name="Altorfer M."/>
            <person name="Dessus-Babus S."/>
            <person name="Burckhardt D."/>
            <person name="Oertli M."/>
            <person name="Naumann U."/>
            <person name="Petersen F."/>
            <person name="Wong J."/>
        </authorList>
    </citation>
    <scope>NUCLEOTIDE SEQUENCE</scope>
    <source>
        <strain evidence="1">GSM-AAB239-AS_SAM_17_03QT</strain>
    </source>
</reference>
<accession>A0AAX6EJ33</accession>